<accession>B7LPN7</accession>
<dbReference type="KEGG" id="efe:EFER_1266"/>
<gene>
    <name evidence="1" type="ordered locus">EFER_1266</name>
</gene>
<name>B7LPN7_ESCF3</name>
<reference evidence="2" key="1">
    <citation type="journal article" date="2009" name="PLoS Genet.">
        <title>Organised genome dynamics in the Escherichia coli species results in highly diverse adaptive paths.</title>
        <authorList>
            <person name="Touchon M."/>
            <person name="Hoede C."/>
            <person name="Tenaillon O."/>
            <person name="Barbe V."/>
            <person name="Baeriswyl S."/>
            <person name="Bidet P."/>
            <person name="Bingen E."/>
            <person name="Bonacorsi S."/>
            <person name="Bouchier C."/>
            <person name="Bouvet O."/>
            <person name="Calteau A."/>
            <person name="Chiapello H."/>
            <person name="Clermont O."/>
            <person name="Cruveiller S."/>
            <person name="Danchin A."/>
            <person name="Diard M."/>
            <person name="Dossat C."/>
            <person name="Karoui M.E."/>
            <person name="Frapy E."/>
            <person name="Garry L."/>
            <person name="Ghigo J.M."/>
            <person name="Gilles A.M."/>
            <person name="Johnson J."/>
            <person name="Le Bouguenec C."/>
            <person name="Lescat M."/>
            <person name="Mangenot S."/>
            <person name="Martinez-Jehanne V."/>
            <person name="Matic I."/>
            <person name="Nassif X."/>
            <person name="Oztas S."/>
            <person name="Petit M.A."/>
            <person name="Pichon C."/>
            <person name="Rouy Z."/>
            <person name="Ruf C.S."/>
            <person name="Schneider D."/>
            <person name="Tourret J."/>
            <person name="Vacherie B."/>
            <person name="Vallenet D."/>
            <person name="Medigue C."/>
            <person name="Rocha E.P.C."/>
            <person name="Denamur E."/>
        </authorList>
    </citation>
    <scope>NUCLEOTIDE SEQUENCE [LARGE SCALE GENOMIC DNA]</scope>
    <source>
        <strain evidence="2">ATCC 35469 / DSM 13698 / BCRC 15582 / CCUG 18766 / IAM 14443 / JCM 21226 / LMG 7866 / NBRC 102419 / NCTC 12128 / CDC 0568-73</strain>
    </source>
</reference>
<organism evidence="1 2">
    <name type="scientific">Escherichia fergusonii (strain ATCC 35469 / DSM 13698 / CCUG 18766 / IAM 14443 / JCM 21226 / LMG 7866 / NBRC 102419 / NCTC 12128 / CDC 0568-73)</name>
    <dbReference type="NCBI Taxonomy" id="585054"/>
    <lineage>
        <taxon>Bacteria</taxon>
        <taxon>Pseudomonadati</taxon>
        <taxon>Pseudomonadota</taxon>
        <taxon>Gammaproteobacteria</taxon>
        <taxon>Enterobacterales</taxon>
        <taxon>Enterobacteriaceae</taxon>
        <taxon>Escherichia</taxon>
    </lineage>
</organism>
<keyword evidence="2" id="KW-1185">Reference proteome</keyword>
<dbReference type="Proteomes" id="UP000000745">
    <property type="component" value="Chromosome"/>
</dbReference>
<evidence type="ECO:0000313" key="1">
    <source>
        <dbReference type="EMBL" id="CAQ88790.1"/>
    </source>
</evidence>
<protein>
    <submittedName>
        <fullName evidence="1">Uncharacterized protein</fullName>
    </submittedName>
</protein>
<dbReference type="HOGENOM" id="CLU_2568719_0_0_6"/>
<dbReference type="AlphaFoldDB" id="B7LPN7"/>
<sequence length="81" mass="9347">MCEFNAVQRRVFSEEVINVIDTLRERSFKLAFRITGNSDISARISDDIELISKRMVMGDQQSWAVKGLWSCYCNGLFPCHI</sequence>
<dbReference type="EMBL" id="CU928158">
    <property type="protein sequence ID" value="CAQ88790.1"/>
    <property type="molecule type" value="Genomic_DNA"/>
</dbReference>
<proteinExistence type="predicted"/>
<evidence type="ECO:0000313" key="2">
    <source>
        <dbReference type="Proteomes" id="UP000000745"/>
    </source>
</evidence>